<evidence type="ECO:0000256" key="1">
    <source>
        <dbReference type="ARBA" id="ARBA00004571"/>
    </source>
</evidence>
<dbReference type="RefSeq" id="WP_058021283.1">
    <property type="nucleotide sequence ID" value="NZ_CP013189.1"/>
</dbReference>
<keyword evidence="15" id="KW-0675">Receptor</keyword>
<organism evidence="15 16">
    <name type="scientific">Pseudohongiella spirulinae</name>
    <dbReference type="NCBI Taxonomy" id="1249552"/>
    <lineage>
        <taxon>Bacteria</taxon>
        <taxon>Pseudomonadati</taxon>
        <taxon>Pseudomonadota</taxon>
        <taxon>Gammaproteobacteria</taxon>
        <taxon>Pseudomonadales</taxon>
        <taxon>Pseudohongiellaceae</taxon>
        <taxon>Pseudohongiella</taxon>
    </lineage>
</organism>
<dbReference type="InterPro" id="IPR012910">
    <property type="entry name" value="Plug_dom"/>
</dbReference>
<comment type="subcellular location">
    <subcellularLocation>
        <location evidence="1 10">Cell outer membrane</location>
        <topology evidence="1 10">Multi-pass membrane protein</topology>
    </subcellularLocation>
</comment>
<reference evidence="15 16" key="1">
    <citation type="submission" date="2015-11" db="EMBL/GenBank/DDBJ databases">
        <authorList>
            <person name="Zhang Y."/>
            <person name="Guo Z."/>
        </authorList>
    </citation>
    <scope>NUCLEOTIDE SEQUENCE [LARGE SCALE GENOMIC DNA]</scope>
    <source>
        <strain evidence="15 16">KCTC 32221</strain>
    </source>
</reference>
<dbReference type="EMBL" id="CP013189">
    <property type="protein sequence ID" value="ALO45773.1"/>
    <property type="molecule type" value="Genomic_DNA"/>
</dbReference>
<keyword evidence="3 10" id="KW-1134">Transmembrane beta strand</keyword>
<dbReference type="Gene3D" id="2.170.130.10">
    <property type="entry name" value="TonB-dependent receptor, plug domain"/>
    <property type="match status" value="1"/>
</dbReference>
<proteinExistence type="inferred from homology"/>
<evidence type="ECO:0000313" key="15">
    <source>
        <dbReference type="EMBL" id="ALO45773.1"/>
    </source>
</evidence>
<keyword evidence="4 10" id="KW-0812">Transmembrane</keyword>
<dbReference type="Pfam" id="PF07715">
    <property type="entry name" value="Plug"/>
    <property type="match status" value="1"/>
</dbReference>
<keyword evidence="5" id="KW-0732">Signal</keyword>
<evidence type="ECO:0000256" key="3">
    <source>
        <dbReference type="ARBA" id="ARBA00022452"/>
    </source>
</evidence>
<evidence type="ECO:0000256" key="12">
    <source>
        <dbReference type="SAM" id="MobiDB-lite"/>
    </source>
</evidence>
<dbReference type="PROSITE" id="PS52016">
    <property type="entry name" value="TONB_DEPENDENT_REC_3"/>
    <property type="match status" value="1"/>
</dbReference>
<name>A0A0S2KBW1_9GAMM</name>
<keyword evidence="9 10" id="KW-0998">Cell outer membrane</keyword>
<evidence type="ECO:0000256" key="6">
    <source>
        <dbReference type="ARBA" id="ARBA00023065"/>
    </source>
</evidence>
<dbReference type="Gene3D" id="2.40.170.20">
    <property type="entry name" value="TonB-dependent receptor, beta-barrel domain"/>
    <property type="match status" value="1"/>
</dbReference>
<keyword evidence="2 10" id="KW-0813">Transport</keyword>
<dbReference type="STRING" id="1249552.PS2015_1111"/>
<keyword evidence="7 11" id="KW-0798">TonB box</keyword>
<dbReference type="KEGG" id="pspi:PS2015_1111"/>
<protein>
    <submittedName>
        <fullName evidence="15">TonB-dependent receptor</fullName>
    </submittedName>
</protein>
<keyword evidence="16" id="KW-1185">Reference proteome</keyword>
<evidence type="ECO:0000256" key="8">
    <source>
        <dbReference type="ARBA" id="ARBA00023136"/>
    </source>
</evidence>
<dbReference type="PANTHER" id="PTHR30069">
    <property type="entry name" value="TONB-DEPENDENT OUTER MEMBRANE RECEPTOR"/>
    <property type="match status" value="1"/>
</dbReference>
<dbReference type="GO" id="GO:0009279">
    <property type="term" value="C:cell outer membrane"/>
    <property type="evidence" value="ECO:0007669"/>
    <property type="project" value="UniProtKB-SubCell"/>
</dbReference>
<dbReference type="AlphaFoldDB" id="A0A0S2KBW1"/>
<evidence type="ECO:0000256" key="11">
    <source>
        <dbReference type="RuleBase" id="RU003357"/>
    </source>
</evidence>
<evidence type="ECO:0000256" key="5">
    <source>
        <dbReference type="ARBA" id="ARBA00022729"/>
    </source>
</evidence>
<sequence length="749" mass="82786">MLASYSLQVSAQTENSAGSQAPQVEEIQIWGQQLGQRSDLSHPASVLTQADLLSINVATTEDIVKYEPSLVIRRRFIGDSNGTMGMRGANMFQTSRSMVFADGVPLHYLLQSRWNGSPRWTLVSASEIAQVEVLYGPFSALYSGNAMGGVVNIESAIPQEREFHFDSSFFSQDFGAYGFDDRLNGYKTFFSAGDKIGDLSLYFSFNRLENDAQPQTFYNGSPSSAPNSTGVSGGIVGNDQMGVNRLWLGDTGVVNTETNNYKIKLGYDFNQWSALLNLAYEDRFSDNAPNSYMRAADGSTVWGGTVNQDGSTVSIPASRFSVGAQDRDSLSTGLRLRGPVLENSELEINLNHFSILRDESRNSQRHPLDPTHTPSGQVTDFGDTGWSGAEVKMVSTLSESGNMTLTTGLRHDSYQMDIAVYTSDDYQSGIKSAMSSRSGGETMLQAAFAQLNWVPHEQWEVQVGARQEWFRSHGGFFSVGSGAGLTLNSVPEQKRSSFSPKFSAAYQATDRWTLSYAAAKAYRYPIVEELFSQYQAYNAINQSNPELRPEDGLHHNLGIEYGVAGGYIRLNVFQESIKDVIESQSETLPGGLSVRTFVPIDQVDTLGTEFIANVSGLLNDRLDVRFNVTYTDNEIVENRVDPGIEGNVYPRMPTWRSNLMATYRINSQLDVGLNHQYADSSFGRNDNRDLEQGVFGAQDGYSRTGIKGNYRLQNGFTFSAGVDNIANDIDYVAHPWPGRTLYLNVSYDW</sequence>
<dbReference type="InterPro" id="IPR036942">
    <property type="entry name" value="Beta-barrel_TonB_sf"/>
</dbReference>
<dbReference type="GO" id="GO:0044718">
    <property type="term" value="P:siderophore transmembrane transport"/>
    <property type="evidence" value="ECO:0007669"/>
    <property type="project" value="TreeGrafter"/>
</dbReference>
<dbReference type="InterPro" id="IPR037066">
    <property type="entry name" value="Plug_dom_sf"/>
</dbReference>
<dbReference type="GO" id="GO:0015344">
    <property type="term" value="F:siderophore uptake transmembrane transporter activity"/>
    <property type="evidence" value="ECO:0007669"/>
    <property type="project" value="TreeGrafter"/>
</dbReference>
<dbReference type="Proteomes" id="UP000065641">
    <property type="component" value="Chromosome"/>
</dbReference>
<dbReference type="Pfam" id="PF00593">
    <property type="entry name" value="TonB_dep_Rec_b-barrel"/>
    <property type="match status" value="1"/>
</dbReference>
<keyword evidence="8 10" id="KW-0472">Membrane</keyword>
<dbReference type="SUPFAM" id="SSF56935">
    <property type="entry name" value="Porins"/>
    <property type="match status" value="1"/>
</dbReference>
<dbReference type="PANTHER" id="PTHR30069:SF53">
    <property type="entry name" value="COLICIN I RECEPTOR-RELATED"/>
    <property type="match status" value="1"/>
</dbReference>
<dbReference type="OrthoDB" id="9764669at2"/>
<evidence type="ECO:0000256" key="10">
    <source>
        <dbReference type="PROSITE-ProRule" id="PRU01360"/>
    </source>
</evidence>
<feature type="domain" description="TonB-dependent receptor-like beta-barrel" evidence="13">
    <location>
        <begin position="301"/>
        <end position="725"/>
    </location>
</feature>
<dbReference type="CDD" id="cd01347">
    <property type="entry name" value="ligand_gated_channel"/>
    <property type="match status" value="1"/>
</dbReference>
<dbReference type="InterPro" id="IPR000531">
    <property type="entry name" value="Beta-barrel_TonB"/>
</dbReference>
<evidence type="ECO:0000259" key="13">
    <source>
        <dbReference type="Pfam" id="PF00593"/>
    </source>
</evidence>
<evidence type="ECO:0000256" key="4">
    <source>
        <dbReference type="ARBA" id="ARBA00022692"/>
    </source>
</evidence>
<evidence type="ECO:0000259" key="14">
    <source>
        <dbReference type="Pfam" id="PF07715"/>
    </source>
</evidence>
<feature type="domain" description="TonB-dependent receptor plug" evidence="14">
    <location>
        <begin position="38"/>
        <end position="150"/>
    </location>
</feature>
<keyword evidence="6" id="KW-0406">Ion transport</keyword>
<comment type="similarity">
    <text evidence="10 11">Belongs to the TonB-dependent receptor family.</text>
</comment>
<evidence type="ECO:0000256" key="7">
    <source>
        <dbReference type="ARBA" id="ARBA00023077"/>
    </source>
</evidence>
<evidence type="ECO:0000256" key="2">
    <source>
        <dbReference type="ARBA" id="ARBA00022448"/>
    </source>
</evidence>
<evidence type="ECO:0000256" key="9">
    <source>
        <dbReference type="ARBA" id="ARBA00023237"/>
    </source>
</evidence>
<feature type="region of interest" description="Disordered" evidence="12">
    <location>
        <begin position="361"/>
        <end position="383"/>
    </location>
</feature>
<accession>A0A0S2KBW1</accession>
<dbReference type="InterPro" id="IPR039426">
    <property type="entry name" value="TonB-dep_rcpt-like"/>
</dbReference>
<gene>
    <name evidence="15" type="ORF">PS2015_1111</name>
</gene>
<evidence type="ECO:0000313" key="16">
    <source>
        <dbReference type="Proteomes" id="UP000065641"/>
    </source>
</evidence>